<organism evidence="1 2">
    <name type="scientific">Characodon lateralis</name>
    <dbReference type="NCBI Taxonomy" id="208331"/>
    <lineage>
        <taxon>Eukaryota</taxon>
        <taxon>Metazoa</taxon>
        <taxon>Chordata</taxon>
        <taxon>Craniata</taxon>
        <taxon>Vertebrata</taxon>
        <taxon>Euteleostomi</taxon>
        <taxon>Actinopterygii</taxon>
        <taxon>Neopterygii</taxon>
        <taxon>Teleostei</taxon>
        <taxon>Neoteleostei</taxon>
        <taxon>Acanthomorphata</taxon>
        <taxon>Ovalentaria</taxon>
        <taxon>Atherinomorphae</taxon>
        <taxon>Cyprinodontiformes</taxon>
        <taxon>Goodeidae</taxon>
        <taxon>Characodon</taxon>
    </lineage>
</organism>
<keyword evidence="2" id="KW-1185">Reference proteome</keyword>
<accession>A0ABU7F2C2</accession>
<proteinExistence type="predicted"/>
<dbReference type="Proteomes" id="UP001352852">
    <property type="component" value="Unassembled WGS sequence"/>
</dbReference>
<feature type="non-terminal residue" evidence="1">
    <location>
        <position position="1"/>
    </location>
</feature>
<dbReference type="EMBL" id="JAHUTJ010074448">
    <property type="protein sequence ID" value="MED6293426.1"/>
    <property type="molecule type" value="Genomic_DNA"/>
</dbReference>
<comment type="caution">
    <text evidence="1">The sequence shown here is derived from an EMBL/GenBank/DDBJ whole genome shotgun (WGS) entry which is preliminary data.</text>
</comment>
<protein>
    <submittedName>
        <fullName evidence="1">Uncharacterized protein</fullName>
    </submittedName>
</protein>
<gene>
    <name evidence="1" type="ORF">CHARACLAT_010497</name>
</gene>
<reference evidence="1 2" key="1">
    <citation type="submission" date="2021-06" db="EMBL/GenBank/DDBJ databases">
        <authorList>
            <person name="Palmer J.M."/>
        </authorList>
    </citation>
    <scope>NUCLEOTIDE SEQUENCE [LARGE SCALE GENOMIC DNA]</scope>
    <source>
        <strain evidence="1 2">CL_MEX2019</strain>
        <tissue evidence="1">Muscle</tissue>
    </source>
</reference>
<sequence>VYSIPNDYSLEYLSRKRPASRCSRVSHPWYKLKCYAGDDLVLTQTLLRLIVPVPTSFLGLQKIPEGFQPAIKLWIYQTNSSDTRGKPHTYPCRSQPLPIPHVLSSWRFTSPDLLARVPNRYRPNIYILLINLLNFSDSPECSLHVGQICD</sequence>
<name>A0ABU7F2C2_9TELE</name>
<evidence type="ECO:0000313" key="1">
    <source>
        <dbReference type="EMBL" id="MED6293426.1"/>
    </source>
</evidence>
<evidence type="ECO:0000313" key="2">
    <source>
        <dbReference type="Proteomes" id="UP001352852"/>
    </source>
</evidence>